<reference evidence="4 5" key="2">
    <citation type="journal article" date="2012" name="J. Bacteriol.">
        <title>Complete genome sequences of six strains of the genus Methylobacterium.</title>
        <authorList>
            <person name="Marx C.J."/>
            <person name="Bringel F."/>
            <person name="Chistoserdova L."/>
            <person name="Moulin L."/>
            <person name="Farhan Ul Haque M."/>
            <person name="Fleischman D.E."/>
            <person name="Gruffaz C."/>
            <person name="Jourand P."/>
            <person name="Knief C."/>
            <person name="Lee M.C."/>
            <person name="Muller E.E."/>
            <person name="Nadalig T."/>
            <person name="Peyraud R."/>
            <person name="Roselli S."/>
            <person name="Russ L."/>
            <person name="Goodwin L.A."/>
            <person name="Ivanova N."/>
            <person name="Kyrpides N."/>
            <person name="Lajus A."/>
            <person name="Land M.L."/>
            <person name="Medigue C."/>
            <person name="Mikhailova N."/>
            <person name="Nolan M."/>
            <person name="Woyke T."/>
            <person name="Stolyar S."/>
            <person name="Vorholt J.A."/>
            <person name="Vuilleumier S."/>
        </authorList>
    </citation>
    <scope>NUCLEOTIDE SEQUENCE [LARGE SCALE GENOMIC DNA]</scope>
    <source>
        <strain evidence="5">CM4 / NCIMB 13688</strain>
    </source>
</reference>
<keyword evidence="1" id="KW-0067">ATP-binding</keyword>
<evidence type="ECO:0000313" key="4">
    <source>
        <dbReference type="EMBL" id="ACK83012.1"/>
    </source>
</evidence>
<dbReference type="GO" id="GO:0005524">
    <property type="term" value="F:ATP binding"/>
    <property type="evidence" value="ECO:0007669"/>
    <property type="project" value="UniProtKB-UniRule"/>
</dbReference>
<gene>
    <name evidence="4" type="ordered locus">Mchl_2165</name>
</gene>
<feature type="region of interest" description="Disordered" evidence="2">
    <location>
        <begin position="383"/>
        <end position="412"/>
    </location>
</feature>
<dbReference type="SUPFAM" id="SSF56059">
    <property type="entry name" value="Glutathione synthetase ATP-binding domain-like"/>
    <property type="match status" value="1"/>
</dbReference>
<dbReference type="PROSITE" id="PS50975">
    <property type="entry name" value="ATP_GRASP"/>
    <property type="match status" value="1"/>
</dbReference>
<dbReference type="HOGENOM" id="CLU_057102_1_0_5"/>
<evidence type="ECO:0000256" key="1">
    <source>
        <dbReference type="PROSITE-ProRule" id="PRU00409"/>
    </source>
</evidence>
<feature type="domain" description="ATP-grasp" evidence="3">
    <location>
        <begin position="234"/>
        <end position="302"/>
    </location>
</feature>
<dbReference type="Proteomes" id="UP000002385">
    <property type="component" value="Chromosome"/>
</dbReference>
<evidence type="ECO:0000259" key="3">
    <source>
        <dbReference type="PROSITE" id="PS50975"/>
    </source>
</evidence>
<dbReference type="Pfam" id="PF02655">
    <property type="entry name" value="ATP-grasp_3"/>
    <property type="match status" value="1"/>
</dbReference>
<protein>
    <recommendedName>
        <fullName evidence="3">ATP-grasp domain-containing protein</fullName>
    </recommendedName>
</protein>
<keyword evidence="1" id="KW-0547">Nucleotide-binding</keyword>
<feature type="compositionally biased region" description="Basic and acidic residues" evidence="2">
    <location>
        <begin position="387"/>
        <end position="412"/>
    </location>
</feature>
<dbReference type="EMBL" id="CP001298">
    <property type="protein sequence ID" value="ACK83012.1"/>
    <property type="molecule type" value="Genomic_DNA"/>
</dbReference>
<organism evidence="4 5">
    <name type="scientific">Methylorubrum extorquens (strain CM4 / NCIMB 13688)</name>
    <name type="common">Methylobacterium extorquens</name>
    <dbReference type="NCBI Taxonomy" id="440085"/>
    <lineage>
        <taxon>Bacteria</taxon>
        <taxon>Pseudomonadati</taxon>
        <taxon>Pseudomonadota</taxon>
        <taxon>Alphaproteobacteria</taxon>
        <taxon>Hyphomicrobiales</taxon>
        <taxon>Methylobacteriaceae</taxon>
        <taxon>Methylorubrum</taxon>
    </lineage>
</organism>
<evidence type="ECO:0000313" key="5">
    <source>
        <dbReference type="Proteomes" id="UP000002385"/>
    </source>
</evidence>
<dbReference type="KEGG" id="mch:Mchl_2165"/>
<reference evidence="5" key="1">
    <citation type="submission" date="2008-12" db="EMBL/GenBank/DDBJ databases">
        <title>Complete sequence of chromosome of Methylobacterium chloromethanicum CM4.</title>
        <authorList>
            <consortium name="US DOE Joint Genome Institute"/>
            <person name="Lucas S."/>
            <person name="Copeland A."/>
            <person name="Lapidus A."/>
            <person name="Glavina del Rio T."/>
            <person name="Dalin E."/>
            <person name="Tice H."/>
            <person name="Bruce D."/>
            <person name="Goodwin L."/>
            <person name="Pitluck S."/>
            <person name="Chertkov O."/>
            <person name="Brettin T."/>
            <person name="Detter J.C."/>
            <person name="Han C."/>
            <person name="Larimer F."/>
            <person name="Land M."/>
            <person name="Hauser L."/>
            <person name="Kyrpides N."/>
            <person name="Mikhailova N."/>
            <person name="Marx C."/>
            <person name="Richardson P."/>
        </authorList>
    </citation>
    <scope>NUCLEOTIDE SEQUENCE [LARGE SCALE GENOMIC DNA]</scope>
    <source>
        <strain evidence="5">CM4 / NCIMB 13688</strain>
    </source>
</reference>
<dbReference type="InterPro" id="IPR003806">
    <property type="entry name" value="ATP-grasp_PylC-type"/>
</dbReference>
<name>B7KXD8_METC4</name>
<dbReference type="GO" id="GO:0046872">
    <property type="term" value="F:metal ion binding"/>
    <property type="evidence" value="ECO:0007669"/>
    <property type="project" value="InterPro"/>
</dbReference>
<dbReference type="InterPro" id="IPR011761">
    <property type="entry name" value="ATP-grasp"/>
</dbReference>
<dbReference type="PIRSF" id="PIRSF016817">
    <property type="entry name" value="UCP016817_carboligase"/>
    <property type="match status" value="1"/>
</dbReference>
<proteinExistence type="predicted"/>
<accession>B7KXD8</accession>
<sequence>MSPNLNPLPHREGDAILIAAQSGRALAQAARRAGFRPFVLDLFGDEDTRALAESHRPLPGRFGAGGRDRAGVLAGLDALLNKAGSTLGVVLGSGFEGAPDLIAEIAGRHRLLGAGAETVAALKDPFGFAALCERLAIPHPAVSAGPVAERAAWLLKRAGGCGGSHIRASAAGTTPPGHYLQARMTGRAFALNFLSDGRRIEPLALTEQWQAPSPLRPFRYAGALARGRDEAEPVPTAVAAEIAEAALRLARATGLTGLASADCLVDGDAWWLLEINPRPGATLDVLDHRPTPLLIQHIEAALGRMPSIEAAPADATGAEICYAARTCAAVPPLDWPDHVRDRPRAGSHVARDAPFCTVTASGPDAAAVKQELRARAETVRALLEETENNHEFQHERAEPQRPGRAAGREPRR</sequence>
<dbReference type="InterPro" id="IPR016677">
    <property type="entry name" value="UCP016817_carboligase"/>
</dbReference>
<dbReference type="AlphaFoldDB" id="B7KXD8"/>
<evidence type="ECO:0000256" key="2">
    <source>
        <dbReference type="SAM" id="MobiDB-lite"/>
    </source>
</evidence>
<dbReference type="Gene3D" id="3.30.470.20">
    <property type="entry name" value="ATP-grasp fold, B domain"/>
    <property type="match status" value="1"/>
</dbReference>